<sequence>MKNSLLKLGTVLTKNEQQNIKGGGRCDGYTGPIVVTCEQYNNLPDQYKFCVLVSVDCFEQ</sequence>
<reference evidence="1 2" key="1">
    <citation type="submission" date="2019-06" db="EMBL/GenBank/DDBJ databases">
        <authorList>
            <person name="Meng X."/>
        </authorList>
    </citation>
    <scope>NUCLEOTIDE SEQUENCE [LARGE SCALE GENOMIC DNA]</scope>
    <source>
        <strain evidence="1 2">M625</strain>
    </source>
</reference>
<name>A0A504JD33_9FLAO</name>
<dbReference type="AlphaFoldDB" id="A0A504JD33"/>
<gene>
    <name evidence="1" type="ORF">FHK87_01540</name>
</gene>
<proteinExistence type="predicted"/>
<dbReference type="EMBL" id="VFWZ01000001">
    <property type="protein sequence ID" value="TPN88926.1"/>
    <property type="molecule type" value="Genomic_DNA"/>
</dbReference>
<comment type="caution">
    <text evidence="1">The sequence shown here is derived from an EMBL/GenBank/DDBJ whole genome shotgun (WGS) entry which is preliminary data.</text>
</comment>
<dbReference type="Proteomes" id="UP000315540">
    <property type="component" value="Unassembled WGS sequence"/>
</dbReference>
<evidence type="ECO:0000313" key="2">
    <source>
        <dbReference type="Proteomes" id="UP000315540"/>
    </source>
</evidence>
<dbReference type="OrthoDB" id="1163945at2"/>
<keyword evidence="2" id="KW-1185">Reference proteome</keyword>
<accession>A0A504JD33</accession>
<organism evidence="1 2">
    <name type="scientific">Aquimarina algicola</name>
    <dbReference type="NCBI Taxonomy" id="2589995"/>
    <lineage>
        <taxon>Bacteria</taxon>
        <taxon>Pseudomonadati</taxon>
        <taxon>Bacteroidota</taxon>
        <taxon>Flavobacteriia</taxon>
        <taxon>Flavobacteriales</taxon>
        <taxon>Flavobacteriaceae</taxon>
        <taxon>Aquimarina</taxon>
    </lineage>
</organism>
<protein>
    <recommendedName>
        <fullName evidence="3">Bacteriocin</fullName>
    </recommendedName>
</protein>
<evidence type="ECO:0000313" key="1">
    <source>
        <dbReference type="EMBL" id="TPN88926.1"/>
    </source>
</evidence>
<evidence type="ECO:0008006" key="3">
    <source>
        <dbReference type="Google" id="ProtNLM"/>
    </source>
</evidence>
<dbReference type="RefSeq" id="WP_140588953.1">
    <property type="nucleotide sequence ID" value="NZ_VFWZ01000001.1"/>
</dbReference>